<gene>
    <name evidence="5" type="ORF">SmJEL517_g00719</name>
</gene>
<dbReference type="STRING" id="1806994.A0A507C7X2"/>
<dbReference type="GO" id="GO:0008033">
    <property type="term" value="P:tRNA processing"/>
    <property type="evidence" value="ECO:0007669"/>
    <property type="project" value="UniProtKB-KW"/>
</dbReference>
<dbReference type="PANTHER" id="PTHR13031:SF0">
    <property type="entry name" value="RIBONUCLEASE P PROTEIN SUBUNIT P30"/>
    <property type="match status" value="1"/>
</dbReference>
<organism evidence="5 6">
    <name type="scientific">Synchytrium microbalum</name>
    <dbReference type="NCBI Taxonomy" id="1806994"/>
    <lineage>
        <taxon>Eukaryota</taxon>
        <taxon>Fungi</taxon>
        <taxon>Fungi incertae sedis</taxon>
        <taxon>Chytridiomycota</taxon>
        <taxon>Chytridiomycota incertae sedis</taxon>
        <taxon>Chytridiomycetes</taxon>
        <taxon>Synchytriales</taxon>
        <taxon>Synchytriaceae</taxon>
        <taxon>Synchytrium</taxon>
    </lineage>
</organism>
<proteinExistence type="inferred from homology"/>
<dbReference type="OrthoDB" id="17948at2759"/>
<dbReference type="GeneID" id="42001945"/>
<evidence type="ECO:0000256" key="2">
    <source>
        <dbReference type="ARBA" id="ARBA00007331"/>
    </source>
</evidence>
<dbReference type="RefSeq" id="XP_031027591.1">
    <property type="nucleotide sequence ID" value="XM_031166648.1"/>
</dbReference>
<dbReference type="SUPFAM" id="SSF89550">
    <property type="entry name" value="PHP domain-like"/>
    <property type="match status" value="1"/>
</dbReference>
<keyword evidence="6" id="KW-1185">Reference proteome</keyword>
<feature type="region of interest" description="Disordered" evidence="4">
    <location>
        <begin position="279"/>
        <end position="303"/>
    </location>
</feature>
<dbReference type="Proteomes" id="UP000319731">
    <property type="component" value="Unassembled WGS sequence"/>
</dbReference>
<dbReference type="PANTHER" id="PTHR13031">
    <property type="entry name" value="RIBONUCLEASE P SUBUNIT P30"/>
    <property type="match status" value="1"/>
</dbReference>
<dbReference type="InterPro" id="IPR002738">
    <property type="entry name" value="RNase_P_p30"/>
</dbReference>
<protein>
    <submittedName>
        <fullName evidence="5">Uncharacterized protein</fullName>
    </submittedName>
</protein>
<evidence type="ECO:0000256" key="1">
    <source>
        <dbReference type="ARBA" id="ARBA00004123"/>
    </source>
</evidence>
<comment type="caution">
    <text evidence="5">The sequence shown here is derived from an EMBL/GenBank/DDBJ whole genome shotgun (WGS) entry which is preliminary data.</text>
</comment>
<evidence type="ECO:0000256" key="3">
    <source>
        <dbReference type="ARBA" id="ARBA00022694"/>
    </source>
</evidence>
<dbReference type="AlphaFoldDB" id="A0A507C7X2"/>
<dbReference type="InterPro" id="IPR016195">
    <property type="entry name" value="Pol/histidinol_Pase-like"/>
</dbReference>
<evidence type="ECO:0000313" key="6">
    <source>
        <dbReference type="Proteomes" id="UP000319731"/>
    </source>
</evidence>
<dbReference type="GO" id="GO:0005655">
    <property type="term" value="C:nucleolar ribonuclease P complex"/>
    <property type="evidence" value="ECO:0007669"/>
    <property type="project" value="TreeGrafter"/>
</dbReference>
<comment type="subcellular location">
    <subcellularLocation>
        <location evidence="1">Nucleus</location>
    </subcellularLocation>
</comment>
<accession>A0A507C7X2</accession>
<dbReference type="GO" id="GO:0003723">
    <property type="term" value="F:RNA binding"/>
    <property type="evidence" value="ECO:0007669"/>
    <property type="project" value="TreeGrafter"/>
</dbReference>
<evidence type="ECO:0000256" key="4">
    <source>
        <dbReference type="SAM" id="MobiDB-lite"/>
    </source>
</evidence>
<keyword evidence="3" id="KW-0819">tRNA processing</keyword>
<reference evidence="5 6" key="1">
    <citation type="journal article" date="2019" name="Sci. Rep.">
        <title>Comparative genomics of chytrid fungi reveal insights into the obligate biotrophic and pathogenic lifestyle of Synchytrium endobioticum.</title>
        <authorList>
            <person name="van de Vossenberg B.T.L.H."/>
            <person name="Warris S."/>
            <person name="Nguyen H.D.T."/>
            <person name="van Gent-Pelzer M.P.E."/>
            <person name="Joly D.L."/>
            <person name="van de Geest H.C."/>
            <person name="Bonants P.J.M."/>
            <person name="Smith D.S."/>
            <person name="Levesque C.A."/>
            <person name="van der Lee T.A.J."/>
        </authorList>
    </citation>
    <scope>NUCLEOTIDE SEQUENCE [LARGE SCALE GENOMIC DNA]</scope>
    <source>
        <strain evidence="5 6">JEL517</strain>
    </source>
</reference>
<feature type="compositionally biased region" description="Acidic residues" evidence="4">
    <location>
        <begin position="291"/>
        <end position="303"/>
    </location>
</feature>
<evidence type="ECO:0000313" key="5">
    <source>
        <dbReference type="EMBL" id="TPX37680.1"/>
    </source>
</evidence>
<dbReference type="Pfam" id="PF01876">
    <property type="entry name" value="RNase_P_p30"/>
    <property type="match status" value="1"/>
</dbReference>
<dbReference type="Gene3D" id="3.20.20.140">
    <property type="entry name" value="Metal-dependent hydrolases"/>
    <property type="match status" value="1"/>
</dbReference>
<dbReference type="EMBL" id="QEAO01000002">
    <property type="protein sequence ID" value="TPX37680.1"/>
    <property type="molecule type" value="Genomic_DNA"/>
</dbReference>
<name>A0A507C7X2_9FUNG</name>
<sequence length="303" mass="32954">MFFDLDIPAPSAGKSEGQPSQAVFLNTAETCKRLGYHGVAYSTTLPLKTALTKPCDIKLPNLSSDDTNSLANLSSHTKPVTNTTFHQLTRLTVVAEESAMNVQLTANNQNLLTYDIVAVIPTSEKMLQQACQSYDVDIICLEMSTRISHYLRPSTLNIAIQRGIYFEISYAAAIRDTTARRNLLGNAANLVRATRGKNILVSSSAAAAMELRGPYDVMNLCNLFGLDHAAGKRAISAHCRAVIFHAATRRLTYRGVAAMEPLSALAKSDAWMVGGKDNFMDVSDAPQRGEDGDDDDEDDTMES</sequence>
<comment type="similarity">
    <text evidence="2">Belongs to the eukaryotic/archaeal RNase P protein component 3 family.</text>
</comment>